<comment type="catalytic activity">
    <reaction evidence="1">
        <text>(4aS,6R)-4a-hydroxy-L-erythro-5,6,7,8-tetrahydrobiopterin = (6R)-L-erythro-6,7-dihydrobiopterin + H2O</text>
        <dbReference type="Rhea" id="RHEA:11920"/>
        <dbReference type="ChEBI" id="CHEBI:15377"/>
        <dbReference type="ChEBI" id="CHEBI:15642"/>
        <dbReference type="ChEBI" id="CHEBI:43120"/>
        <dbReference type="EC" id="4.2.1.96"/>
    </reaction>
</comment>
<evidence type="ECO:0000313" key="7">
    <source>
        <dbReference type="Proteomes" id="UP000070168"/>
    </source>
</evidence>
<feature type="compositionally biased region" description="Polar residues" evidence="5">
    <location>
        <begin position="445"/>
        <end position="459"/>
    </location>
</feature>
<dbReference type="EC" id="4.2.1.96" evidence="3"/>
<feature type="compositionally biased region" description="Basic and acidic residues" evidence="5">
    <location>
        <begin position="837"/>
        <end position="847"/>
    </location>
</feature>
<gene>
    <name evidence="6" type="ORF">PGRI_070900</name>
</gene>
<dbReference type="GeneID" id="63710104"/>
<dbReference type="InterPro" id="IPR001533">
    <property type="entry name" value="Pterin_deHydtase"/>
</dbReference>
<accession>A0A135LKN7</accession>
<feature type="region of interest" description="Disordered" evidence="5">
    <location>
        <begin position="253"/>
        <end position="285"/>
    </location>
</feature>
<comment type="similarity">
    <text evidence="2">Belongs to the pterin-4-alpha-carbinolamine dehydratase family.</text>
</comment>
<feature type="compositionally biased region" description="Polar residues" evidence="5">
    <location>
        <begin position="691"/>
        <end position="702"/>
    </location>
</feature>
<dbReference type="SUPFAM" id="SSF55248">
    <property type="entry name" value="PCD-like"/>
    <property type="match status" value="1"/>
</dbReference>
<dbReference type="RefSeq" id="XP_040648045.1">
    <property type="nucleotide sequence ID" value="XM_040794804.1"/>
</dbReference>
<feature type="compositionally biased region" description="Polar residues" evidence="5">
    <location>
        <begin position="657"/>
        <end position="667"/>
    </location>
</feature>
<evidence type="ECO:0000256" key="4">
    <source>
        <dbReference type="ARBA" id="ARBA00023239"/>
    </source>
</evidence>
<feature type="compositionally biased region" description="Polar residues" evidence="5">
    <location>
        <begin position="848"/>
        <end position="860"/>
    </location>
</feature>
<feature type="compositionally biased region" description="Polar residues" evidence="5">
    <location>
        <begin position="821"/>
        <end position="832"/>
    </location>
</feature>
<feature type="compositionally biased region" description="Pro residues" evidence="5">
    <location>
        <begin position="783"/>
        <end position="801"/>
    </location>
</feature>
<feature type="compositionally biased region" description="Polar residues" evidence="5">
    <location>
        <begin position="755"/>
        <end position="765"/>
    </location>
</feature>
<feature type="compositionally biased region" description="Basic residues" evidence="5">
    <location>
        <begin position="275"/>
        <end position="285"/>
    </location>
</feature>
<feature type="compositionally biased region" description="Pro residues" evidence="5">
    <location>
        <begin position="704"/>
        <end position="713"/>
    </location>
</feature>
<dbReference type="InterPro" id="IPR036428">
    <property type="entry name" value="PCD_sf"/>
</dbReference>
<feature type="compositionally biased region" description="Polar residues" evidence="5">
    <location>
        <begin position="174"/>
        <end position="190"/>
    </location>
</feature>
<comment type="caution">
    <text evidence="6">The sequence shown here is derived from an EMBL/GenBank/DDBJ whole genome shotgun (WGS) entry which is preliminary data.</text>
</comment>
<evidence type="ECO:0000256" key="5">
    <source>
        <dbReference type="SAM" id="MobiDB-lite"/>
    </source>
</evidence>
<feature type="compositionally biased region" description="Basic and acidic residues" evidence="5">
    <location>
        <begin position="265"/>
        <end position="274"/>
    </location>
</feature>
<feature type="compositionally biased region" description="Polar residues" evidence="5">
    <location>
        <begin position="478"/>
        <end position="497"/>
    </location>
</feature>
<keyword evidence="4" id="KW-0456">Lyase</keyword>
<feature type="region of interest" description="Disordered" evidence="5">
    <location>
        <begin position="174"/>
        <end position="220"/>
    </location>
</feature>
<feature type="compositionally biased region" description="Low complexity" evidence="5">
    <location>
        <begin position="509"/>
        <end position="527"/>
    </location>
</feature>
<dbReference type="GO" id="GO:0006729">
    <property type="term" value="P:tetrahydrobiopterin biosynthetic process"/>
    <property type="evidence" value="ECO:0007669"/>
    <property type="project" value="InterPro"/>
</dbReference>
<proteinExistence type="inferred from homology"/>
<dbReference type="OMA" id="TVQACVF"/>
<evidence type="ECO:0000256" key="2">
    <source>
        <dbReference type="ARBA" id="ARBA00006472"/>
    </source>
</evidence>
<protein>
    <recommendedName>
        <fullName evidence="3">4a-hydroxytetrahydrobiopterin dehydratase</fullName>
        <ecNumber evidence="3">4.2.1.96</ecNumber>
    </recommendedName>
</protein>
<sequence>MASSAFQFAEGEDAQQLARDADVLLQQGWAKDGDGMGIMKTFHFKTYFKAVAFVNMIAAESASKKHHPTMTVEQPSFGERRGHRLAPLQTNFSRPAAQKRVQRPRPTDYPSTNGSEGPVPLHGQGQGPVKRQSSKTSLRNLFHKSSRADPKLEEIIETQPEPQTAILWETPMSPSITSPRTIDSNPTITSPIEPRANLQTSRAKPDPKHANQEQYGWKPPPLFQAYPQSTKHDCLPSPALSADSILRLHATTARSSTDDNPVNPLEHDEAADAARKKREQRQKKHLRTLSGTINKVEWTQKIYVLATTGYILQYAGEGKHDRLPERMLLLGPNSVAFASDAIPGKHWVVQVSHNPTDEHSAIREPPKPRFSRFGFHKSTTRRFSRNFLLVFDNPDAMIGWLAAVRAEIEKRGGRKFTQEKQDEDTMPQLRSKSNVRQMVKKDPNRISSLFLQPQALQSPTKEEDGQAGGTARPCRPSSYVSMNRRSLIESRSGSVSTGRIEATHPTNGSASVVSDNCSSSLTSSNIPNSPPMDAGAFRSDESLPEGIDRIYTGSPPPSSHGKRQSLYMSLPHQPPPITDFTEEPQANHPPPVPEPHIRCISPPAPNFSVPSFSKKFVPRSGPTPISHASPPSSINGFIHRAETDPNMSGFASPPQSPTFSVASSRYTDSSEPRRILRPSTSEDGLTKIVRSAQNAQNFSRTPRTAPPTGPLPDPRASSRPLSLVGRPSVGRKSLNSTQVQPVSPPTEPIPRKRVSTVNPDSQAPLSMSRRKSMPGLGLTTGPPSAPPPNCPLPKLPWPVPPTTNTAPPVPSTDTPMPQMLSPWSATSPTQRFYGSEPVRDHVEDRKSGNSAMNEPGSNIPRNPRHSKLIKTPMV</sequence>
<dbReference type="OrthoDB" id="1749473at2759"/>
<organism evidence="6 7">
    <name type="scientific">Penicillium patulum</name>
    <name type="common">Penicillium griseofulvum</name>
    <dbReference type="NCBI Taxonomy" id="5078"/>
    <lineage>
        <taxon>Eukaryota</taxon>
        <taxon>Fungi</taxon>
        <taxon>Dikarya</taxon>
        <taxon>Ascomycota</taxon>
        <taxon>Pezizomycotina</taxon>
        <taxon>Eurotiomycetes</taxon>
        <taxon>Eurotiomycetidae</taxon>
        <taxon>Eurotiales</taxon>
        <taxon>Aspergillaceae</taxon>
        <taxon>Penicillium</taxon>
    </lineage>
</organism>
<feature type="region of interest" description="Disordered" evidence="5">
    <location>
        <begin position="414"/>
        <end position="569"/>
    </location>
</feature>
<dbReference type="Proteomes" id="UP000070168">
    <property type="component" value="Unassembled WGS sequence"/>
</dbReference>
<feature type="region of interest" description="Disordered" evidence="5">
    <location>
        <begin position="618"/>
        <end position="874"/>
    </location>
</feature>
<dbReference type="EMBL" id="LHQR01000049">
    <property type="protein sequence ID" value="KXG49509.1"/>
    <property type="molecule type" value="Genomic_DNA"/>
</dbReference>
<evidence type="ECO:0000313" key="6">
    <source>
        <dbReference type="EMBL" id="KXG49509.1"/>
    </source>
</evidence>
<feature type="region of interest" description="Disordered" evidence="5">
    <location>
        <begin position="86"/>
        <end position="138"/>
    </location>
</feature>
<reference evidence="6 7" key="1">
    <citation type="journal article" date="2016" name="BMC Genomics">
        <title>Genome sequencing and secondary metabolism of the postharvest pathogen Penicillium griseofulvum.</title>
        <authorList>
            <person name="Banani H."/>
            <person name="Marcet-Houben M."/>
            <person name="Ballester A.R."/>
            <person name="Abbruscato P."/>
            <person name="Gonzalez-Candelas L."/>
            <person name="Gabaldon T."/>
            <person name="Spadaro D."/>
        </authorList>
    </citation>
    <scope>NUCLEOTIDE SEQUENCE [LARGE SCALE GENOMIC DNA]</scope>
    <source>
        <strain evidence="6 7">PG3</strain>
    </source>
</reference>
<dbReference type="AlphaFoldDB" id="A0A135LKN7"/>
<evidence type="ECO:0000256" key="3">
    <source>
        <dbReference type="ARBA" id="ARBA00013252"/>
    </source>
</evidence>
<dbReference type="STRING" id="5078.A0A135LKN7"/>
<name>A0A135LKN7_PENPA</name>
<keyword evidence="7" id="KW-1185">Reference proteome</keyword>
<dbReference type="GO" id="GO:0008124">
    <property type="term" value="F:4-alpha-hydroxytetrahydrobiopterin dehydratase activity"/>
    <property type="evidence" value="ECO:0007669"/>
    <property type="project" value="UniProtKB-EC"/>
</dbReference>
<dbReference type="Pfam" id="PF01329">
    <property type="entry name" value="Pterin_4a"/>
    <property type="match status" value="1"/>
</dbReference>
<evidence type="ECO:0000256" key="1">
    <source>
        <dbReference type="ARBA" id="ARBA00001554"/>
    </source>
</evidence>
<dbReference type="Gene3D" id="3.30.1360.20">
    <property type="entry name" value="Transcriptional coactivator/pterin dehydratase"/>
    <property type="match status" value="1"/>
</dbReference>